<dbReference type="Pfam" id="PF14076">
    <property type="entry name" value="DUF4258"/>
    <property type="match status" value="1"/>
</dbReference>
<organism evidence="1 2">
    <name type="scientific">Sulfuriferula plumbiphila</name>
    <dbReference type="NCBI Taxonomy" id="171865"/>
    <lineage>
        <taxon>Bacteria</taxon>
        <taxon>Pseudomonadati</taxon>
        <taxon>Pseudomonadota</taxon>
        <taxon>Betaproteobacteria</taxon>
        <taxon>Nitrosomonadales</taxon>
        <taxon>Sulfuricellaceae</taxon>
        <taxon>Sulfuriferula</taxon>
    </lineage>
</organism>
<keyword evidence="2" id="KW-1185">Reference proteome</keyword>
<name>A0A512L6W3_9PROT</name>
<evidence type="ECO:0000313" key="2">
    <source>
        <dbReference type="Proteomes" id="UP000321337"/>
    </source>
</evidence>
<dbReference type="OrthoDB" id="8906826at2"/>
<reference evidence="1 2" key="1">
    <citation type="submission" date="2019-07" db="EMBL/GenBank/DDBJ databases">
        <title>Whole genome shotgun sequence of Thiobacillus plumbophilus NBRC 107929.</title>
        <authorList>
            <person name="Hosoyama A."/>
            <person name="Uohara A."/>
            <person name="Ohji S."/>
            <person name="Ichikawa N."/>
        </authorList>
    </citation>
    <scope>NUCLEOTIDE SEQUENCE [LARGE SCALE GENOMIC DNA]</scope>
    <source>
        <strain evidence="1 2">NBRC 107929</strain>
    </source>
</reference>
<evidence type="ECO:0000313" key="1">
    <source>
        <dbReference type="EMBL" id="GEP30216.1"/>
    </source>
</evidence>
<dbReference type="RefSeq" id="WP_147072070.1">
    <property type="nucleotide sequence ID" value="NZ_AP021884.1"/>
</dbReference>
<sequence>MADFFSQRFGKNVWITRHARQSMQHRGIDDATLEQIVEAGDIKRKDDVHLWVYMHIDGRTDNMICAAAVESEAIIIQTVMISWELEDEI</sequence>
<proteinExistence type="predicted"/>
<protein>
    <recommendedName>
        <fullName evidence="3">DUF4258 domain-containing protein</fullName>
    </recommendedName>
</protein>
<dbReference type="EMBL" id="BKAD01000012">
    <property type="protein sequence ID" value="GEP30216.1"/>
    <property type="molecule type" value="Genomic_DNA"/>
</dbReference>
<evidence type="ECO:0008006" key="3">
    <source>
        <dbReference type="Google" id="ProtNLM"/>
    </source>
</evidence>
<gene>
    <name evidence="1" type="ORF">TPL01_13540</name>
</gene>
<dbReference type="AlphaFoldDB" id="A0A512L6W3"/>
<comment type="caution">
    <text evidence="1">The sequence shown here is derived from an EMBL/GenBank/DDBJ whole genome shotgun (WGS) entry which is preliminary data.</text>
</comment>
<dbReference type="Proteomes" id="UP000321337">
    <property type="component" value="Unassembled WGS sequence"/>
</dbReference>
<accession>A0A512L6W3</accession>
<dbReference type="InterPro" id="IPR025354">
    <property type="entry name" value="DUF4258"/>
</dbReference>